<dbReference type="Pfam" id="PF24390">
    <property type="entry name" value="PRTase-CE"/>
    <property type="match status" value="1"/>
</dbReference>
<protein>
    <recommendedName>
        <fullName evidence="1">PRTase-CE domain-containing protein</fullName>
    </recommendedName>
</protein>
<organism evidence="2">
    <name type="scientific">Siphoviridae sp. ctvNP11</name>
    <dbReference type="NCBI Taxonomy" id="2825721"/>
    <lineage>
        <taxon>Viruses</taxon>
        <taxon>Duplodnaviria</taxon>
        <taxon>Heunggongvirae</taxon>
        <taxon>Uroviricota</taxon>
        <taxon>Caudoviricetes</taxon>
    </lineage>
</organism>
<sequence>MTDYQLACAISTIIGSYRKGELSKPLDHNHVLKWVSQFDEADRSVILEETLHILTRQYYSREAIENLVDGILCKIREQVGSFESIIFANPQEQGSSQKILYTIISEKLGEEFRGQSADFTEPDKIYVYIDDGLYTGGRARTDLVALIELLPPNSRLYVFYLFAYSNACSYREDQITELAKNKKIEICFDWGRMFYNERSCKAKSIDFVWPTILARKDEEVLAYEAKLKETQKANYLYYNNYVYQKEKGMFSSYDAEERVGYAFLKYGIKICNQLNKSTFRPLGLTTPPSFGFGSLVATDYNISNTAPLVMWWGSLEVNDAGPVGCWYPLFPRRDNKKLYSYVAAEESAVSIHNCTLILKTVYRLAVDEYQKDIERRREGICNHGIFDLMSLDLESLTEKRKQSDLLGYLLSLNFEHLKVVQTVMYIGRDYETMLQTECDDEYDEEYDEEDFSRNTISFPVPNPDFVLYEWLRDLEECKGWKSKRIEAEQVYQKKSSLHIYLERAFRILGIEY</sequence>
<dbReference type="EMBL" id="BK015403">
    <property type="protein sequence ID" value="DAE05100.1"/>
    <property type="molecule type" value="Genomic_DNA"/>
</dbReference>
<feature type="domain" description="PRTase-CE" evidence="1">
    <location>
        <begin position="32"/>
        <end position="332"/>
    </location>
</feature>
<reference evidence="2" key="1">
    <citation type="journal article" date="2021" name="Proc. Natl. Acad. Sci. U.S.A.">
        <title>A Catalog of Tens of Thousands of Viruses from Human Metagenomes Reveals Hidden Associations with Chronic Diseases.</title>
        <authorList>
            <person name="Tisza M.J."/>
            <person name="Buck C.B."/>
        </authorList>
    </citation>
    <scope>NUCLEOTIDE SEQUENCE</scope>
    <source>
        <strain evidence="2">CtvNP11</strain>
    </source>
</reference>
<accession>A0A8S5PFV6</accession>
<evidence type="ECO:0000259" key="1">
    <source>
        <dbReference type="Pfam" id="PF24390"/>
    </source>
</evidence>
<evidence type="ECO:0000313" key="2">
    <source>
        <dbReference type="EMBL" id="DAE05100.1"/>
    </source>
</evidence>
<dbReference type="InterPro" id="IPR056920">
    <property type="entry name" value="PRTase-CE"/>
</dbReference>
<name>A0A8S5PFV6_9CAUD</name>
<proteinExistence type="predicted"/>